<keyword evidence="1" id="KW-0472">Membrane</keyword>
<evidence type="ECO:0000256" key="1">
    <source>
        <dbReference type="SAM" id="Phobius"/>
    </source>
</evidence>
<dbReference type="AlphaFoldDB" id="A0A9D9DRY7"/>
<keyword evidence="1" id="KW-0812">Transmembrane</keyword>
<dbReference type="Proteomes" id="UP000823632">
    <property type="component" value="Unassembled WGS sequence"/>
</dbReference>
<reference evidence="2" key="1">
    <citation type="submission" date="2020-10" db="EMBL/GenBank/DDBJ databases">
        <authorList>
            <person name="Gilroy R."/>
        </authorList>
    </citation>
    <scope>NUCLEOTIDE SEQUENCE</scope>
    <source>
        <strain evidence="2">10192</strain>
    </source>
</reference>
<reference evidence="2" key="2">
    <citation type="journal article" date="2021" name="PeerJ">
        <title>Extensive microbial diversity within the chicken gut microbiome revealed by metagenomics and culture.</title>
        <authorList>
            <person name="Gilroy R."/>
            <person name="Ravi A."/>
            <person name="Getino M."/>
            <person name="Pursley I."/>
            <person name="Horton D.L."/>
            <person name="Alikhan N.F."/>
            <person name="Baker D."/>
            <person name="Gharbi K."/>
            <person name="Hall N."/>
            <person name="Watson M."/>
            <person name="Adriaenssens E.M."/>
            <person name="Foster-Nyarko E."/>
            <person name="Jarju S."/>
            <person name="Secka A."/>
            <person name="Antonio M."/>
            <person name="Oren A."/>
            <person name="Chaudhuri R.R."/>
            <person name="La Ragione R."/>
            <person name="Hildebrand F."/>
            <person name="Pallen M.J."/>
        </authorList>
    </citation>
    <scope>NUCLEOTIDE SEQUENCE</scope>
    <source>
        <strain evidence="2">10192</strain>
    </source>
</reference>
<feature type="transmembrane region" description="Helical" evidence="1">
    <location>
        <begin position="9"/>
        <end position="31"/>
    </location>
</feature>
<dbReference type="EMBL" id="JADIND010000134">
    <property type="protein sequence ID" value="MBO8430975.1"/>
    <property type="molecule type" value="Genomic_DNA"/>
</dbReference>
<evidence type="ECO:0000313" key="2">
    <source>
        <dbReference type="EMBL" id="MBO8430975.1"/>
    </source>
</evidence>
<comment type="caution">
    <text evidence="2">The sequence shown here is derived from an EMBL/GenBank/DDBJ whole genome shotgun (WGS) entry which is preliminary data.</text>
</comment>
<evidence type="ECO:0000313" key="3">
    <source>
        <dbReference type="Proteomes" id="UP000823632"/>
    </source>
</evidence>
<sequence length="1038" mass="111450">MNKKILKKVGIIAGSVIASIYILFLVVPFFLNGIAASCGHFITSTVKDATGFVVKFENIRFITTPKLTAGVKIGHFTTALPDGDIVLSLDNAYGKISLLPLLIKRIELDAVGADNISAVLKVKKDGKFLLEDYLPQDEDMQNTNSDETQAPMTELPLGLKLSNHLPNIHVKSYKLAFNDIPTKKDYYVQGSDFNVSDFIINKKVKFSTVGKVVLDDRIPFNYNLKVLNTIMPDVDLNELIFAPAAAEKKEASAAVNINVIDIFKMINKNLITADVSADIKSYGALDDINIDGVVNVDNISVAKDNEPLPAGHIAFTHKGKNIDIDSAFYTDSDETTSFTGKIKTGKNPKLDISCKSNASFNNVFRVFDSIAKSVNYNELDTLSATGGIDADFNIKADKKAIHSNGYLKIPSASIKYGLYNILIDKIFANIDFSNDMVNIKDFKFTVMNQPLNAYGTIQNDTTSDLHLTADKLPIKGLLVAAGQLSLLKENNIKSGELSLDAAVSGTFKKLVPVVDLFVDNINILNIPSDTTVKLANSKFNLSSSADSYKGILDVDSVQILNPIADFSLPAAKVTIDGNDIVIDDSYIMFDNSRIDLSGKIEDYTDKNLAINLAAIGNLVASDLKSLVPPEFRSYITASGKLPVYMNVTGNAKTQLVKAQILATPSNYLILVKISALNGKNTLVNTNIHIKDNSLEFTDTGIFTTSAASLPASQMSEPLVSLSGSVDDLTSNQILNSIKLDIPADLSLEIPGFKNSKAILSGYLNLNGSLFNPSIKAKISAPDVQIPQIKTTLSNITVNMNSKSINVNTPKIVIDNSVMRATTDINPNFTNGVIVTNLDYHADMLDSDTLIAAMAGMPAQSTTASSAATAANQNLGVIIQKGRGTVTKFKSGGIIAESMTSDLSLKNNVLYLNSLQGSAFDGKFNGDVSVNLISGATNVDFKGSDMNAESAIAGAAGLKNALSGTLGFNAKVSLNAYASDWNNMMKSLKGNADFDIQKGIYGNIGRLENLLYAQNIISNGILSAALTPIVNMPVVKSTA</sequence>
<name>A0A9D9DRY7_9BACT</name>
<keyword evidence="1" id="KW-1133">Transmembrane helix</keyword>
<gene>
    <name evidence="2" type="ORF">IAC76_06260</name>
</gene>
<organism evidence="2 3">
    <name type="scientific">Candidatus Scatousia excrementipullorum</name>
    <dbReference type="NCBI Taxonomy" id="2840936"/>
    <lineage>
        <taxon>Bacteria</taxon>
        <taxon>Candidatus Scatousia</taxon>
    </lineage>
</organism>
<accession>A0A9D9DRY7</accession>
<protein>
    <submittedName>
        <fullName evidence="2">Uncharacterized protein</fullName>
    </submittedName>
</protein>
<feature type="non-terminal residue" evidence="2">
    <location>
        <position position="1038"/>
    </location>
</feature>
<proteinExistence type="predicted"/>